<comment type="caution">
    <text evidence="8">The sequence shown here is derived from an EMBL/GenBank/DDBJ whole genome shotgun (WGS) entry which is preliminary data.</text>
</comment>
<dbReference type="SUPFAM" id="SSF88659">
    <property type="entry name" value="Sigma3 and sigma4 domains of RNA polymerase sigma factors"/>
    <property type="match status" value="1"/>
</dbReference>
<dbReference type="InterPro" id="IPR013325">
    <property type="entry name" value="RNA_pol_sigma_r2"/>
</dbReference>
<keyword evidence="4" id="KW-0238">DNA-binding</keyword>
<keyword evidence="3" id="KW-0731">Sigma factor</keyword>
<dbReference type="Pfam" id="PF08281">
    <property type="entry name" value="Sigma70_r4_2"/>
    <property type="match status" value="1"/>
</dbReference>
<dbReference type="InterPro" id="IPR013249">
    <property type="entry name" value="RNA_pol_sigma70_r4_t2"/>
</dbReference>
<sequence length="195" mass="22549">MMDGNGMSFDLLEALRPDLVRFARLHVRDRALAEDAVQDALLAAMQAWKSFENRSSVKTWVFTILRNKIIDLVRKREREPSLSEISSGDEQDAQLMDALFDQHGHWESAATPGRWRDPEDAFEQAQFWTVFEACLDRLPERTARVFSMRELLDFETDEICKETGISSTNCFVVLHRARLALRACLETQWYHGTPN</sequence>
<comment type="similarity">
    <text evidence="1">Belongs to the sigma-70 factor family. ECF subfamily.</text>
</comment>
<dbReference type="InterPro" id="IPR039425">
    <property type="entry name" value="RNA_pol_sigma-70-like"/>
</dbReference>
<dbReference type="InterPro" id="IPR014289">
    <property type="entry name" value="RNA_pol_sigma-24-rel"/>
</dbReference>
<feature type="domain" description="RNA polymerase sigma-70 region 2" evidence="6">
    <location>
        <begin position="11"/>
        <end position="78"/>
    </location>
</feature>
<evidence type="ECO:0000313" key="9">
    <source>
        <dbReference type="Proteomes" id="UP000561045"/>
    </source>
</evidence>
<evidence type="ECO:0000256" key="2">
    <source>
        <dbReference type="ARBA" id="ARBA00023015"/>
    </source>
</evidence>
<dbReference type="SUPFAM" id="SSF88946">
    <property type="entry name" value="Sigma2 domain of RNA polymerase sigma factors"/>
    <property type="match status" value="1"/>
</dbReference>
<dbReference type="GO" id="GO:0003677">
    <property type="term" value="F:DNA binding"/>
    <property type="evidence" value="ECO:0007669"/>
    <property type="project" value="UniProtKB-KW"/>
</dbReference>
<gene>
    <name evidence="8" type="ORF">GGR36_003449</name>
</gene>
<dbReference type="Proteomes" id="UP000561045">
    <property type="component" value="Unassembled WGS sequence"/>
</dbReference>
<dbReference type="NCBIfam" id="TIGR02943">
    <property type="entry name" value="Sig70_famx1"/>
    <property type="match status" value="1"/>
</dbReference>
<name>A0A840BN85_9RHOO</name>
<dbReference type="InterPro" id="IPR036388">
    <property type="entry name" value="WH-like_DNA-bd_sf"/>
</dbReference>
<dbReference type="Gene3D" id="1.10.1740.10">
    <property type="match status" value="1"/>
</dbReference>
<feature type="domain" description="RNA polymerase sigma factor 70 region 4 type 2" evidence="7">
    <location>
        <begin position="131"/>
        <end position="181"/>
    </location>
</feature>
<dbReference type="AlphaFoldDB" id="A0A840BN85"/>
<organism evidence="8 9">
    <name type="scientific">Niveibacterium umoris</name>
    <dbReference type="NCBI Taxonomy" id="1193620"/>
    <lineage>
        <taxon>Bacteria</taxon>
        <taxon>Pseudomonadati</taxon>
        <taxon>Pseudomonadota</taxon>
        <taxon>Betaproteobacteria</taxon>
        <taxon>Rhodocyclales</taxon>
        <taxon>Rhodocyclaceae</taxon>
        <taxon>Niveibacterium</taxon>
    </lineage>
</organism>
<dbReference type="InterPro" id="IPR013324">
    <property type="entry name" value="RNA_pol_sigma_r3/r4-like"/>
</dbReference>
<evidence type="ECO:0000259" key="7">
    <source>
        <dbReference type="Pfam" id="PF08281"/>
    </source>
</evidence>
<keyword evidence="5" id="KW-0804">Transcription</keyword>
<dbReference type="Pfam" id="PF04542">
    <property type="entry name" value="Sigma70_r2"/>
    <property type="match status" value="1"/>
</dbReference>
<evidence type="ECO:0000313" key="8">
    <source>
        <dbReference type="EMBL" id="MBB4014103.1"/>
    </source>
</evidence>
<dbReference type="PANTHER" id="PTHR43133">
    <property type="entry name" value="RNA POLYMERASE ECF-TYPE SIGMA FACTO"/>
    <property type="match status" value="1"/>
</dbReference>
<dbReference type="GO" id="GO:0016987">
    <property type="term" value="F:sigma factor activity"/>
    <property type="evidence" value="ECO:0007669"/>
    <property type="project" value="UniProtKB-KW"/>
</dbReference>
<dbReference type="EMBL" id="JACIET010000002">
    <property type="protein sequence ID" value="MBB4014103.1"/>
    <property type="molecule type" value="Genomic_DNA"/>
</dbReference>
<evidence type="ECO:0000256" key="4">
    <source>
        <dbReference type="ARBA" id="ARBA00023125"/>
    </source>
</evidence>
<dbReference type="InterPro" id="IPR007627">
    <property type="entry name" value="RNA_pol_sigma70_r2"/>
</dbReference>
<dbReference type="RefSeq" id="WP_183635994.1">
    <property type="nucleotide sequence ID" value="NZ_BAABLE010000005.1"/>
</dbReference>
<keyword evidence="2" id="KW-0805">Transcription regulation</keyword>
<dbReference type="Gene3D" id="1.10.10.10">
    <property type="entry name" value="Winged helix-like DNA-binding domain superfamily/Winged helix DNA-binding domain"/>
    <property type="match status" value="1"/>
</dbReference>
<proteinExistence type="inferred from homology"/>
<accession>A0A840BN85</accession>
<dbReference type="InterPro" id="IPR014284">
    <property type="entry name" value="RNA_pol_sigma-70_dom"/>
</dbReference>
<protein>
    <submittedName>
        <fullName evidence="8">RNA polymerase sigma-70 factor (ECF subfamily)</fullName>
    </submittedName>
</protein>
<dbReference type="PANTHER" id="PTHR43133:SF8">
    <property type="entry name" value="RNA POLYMERASE SIGMA FACTOR HI_1459-RELATED"/>
    <property type="match status" value="1"/>
</dbReference>
<dbReference type="NCBIfam" id="TIGR02937">
    <property type="entry name" value="sigma70-ECF"/>
    <property type="match status" value="1"/>
</dbReference>
<reference evidence="8 9" key="1">
    <citation type="submission" date="2020-08" db="EMBL/GenBank/DDBJ databases">
        <title>Genomic Encyclopedia of Type Strains, Phase IV (KMG-IV): sequencing the most valuable type-strain genomes for metagenomic binning, comparative biology and taxonomic classification.</title>
        <authorList>
            <person name="Goeker M."/>
        </authorList>
    </citation>
    <scope>NUCLEOTIDE SEQUENCE [LARGE SCALE GENOMIC DNA]</scope>
    <source>
        <strain evidence="8 9">DSM 106739</strain>
    </source>
</reference>
<keyword evidence="9" id="KW-1185">Reference proteome</keyword>
<evidence type="ECO:0000259" key="6">
    <source>
        <dbReference type="Pfam" id="PF04542"/>
    </source>
</evidence>
<evidence type="ECO:0000256" key="3">
    <source>
        <dbReference type="ARBA" id="ARBA00023082"/>
    </source>
</evidence>
<evidence type="ECO:0000256" key="1">
    <source>
        <dbReference type="ARBA" id="ARBA00010641"/>
    </source>
</evidence>
<dbReference type="GO" id="GO:0006352">
    <property type="term" value="P:DNA-templated transcription initiation"/>
    <property type="evidence" value="ECO:0007669"/>
    <property type="project" value="InterPro"/>
</dbReference>
<evidence type="ECO:0000256" key="5">
    <source>
        <dbReference type="ARBA" id="ARBA00023163"/>
    </source>
</evidence>